<sequence length="177" mass="21854">MEDIEHTYTIQWVGPLTYKEFREYIKKDDTIMSGYYNFYYFEAQQDKRYKWHRYMGIRKKNDGIEKRLNTQHEHFREFKDCNEVRIWIGSLANPKHQKDKNIDLIETLFIRAYSAMLTENKDKKQKEIDSSICVINMWFNKNDEMQTYRVERPCFDDVILYYHEKDLFKRGNLSRVR</sequence>
<reference evidence="2 3" key="2">
    <citation type="submission" date="2017-11" db="EMBL/GenBank/DDBJ databases">
        <title>Genome sequencing of Prevotella intermedia KCOM 2698.</title>
        <authorList>
            <person name="Kook J.-K."/>
            <person name="Park S.-N."/>
            <person name="Lim Y.K."/>
        </authorList>
    </citation>
    <scope>NUCLEOTIDE SEQUENCE [LARGE SCALE GENOMIC DNA]</scope>
    <source>
        <strain evidence="2 3">KCOM 2698</strain>
    </source>
</reference>
<organism evidence="1 4">
    <name type="scientific">Prevotella intermedia</name>
    <dbReference type="NCBI Taxonomy" id="28131"/>
    <lineage>
        <taxon>Bacteria</taxon>
        <taxon>Pseudomonadati</taxon>
        <taxon>Bacteroidota</taxon>
        <taxon>Bacteroidia</taxon>
        <taxon>Bacteroidales</taxon>
        <taxon>Prevotellaceae</taxon>
        <taxon>Prevotella</taxon>
    </lineage>
</organism>
<evidence type="ECO:0000313" key="3">
    <source>
        <dbReference type="Proteomes" id="UP000229102"/>
    </source>
</evidence>
<proteinExistence type="predicted"/>
<gene>
    <name evidence="1" type="ORF">CTM46_03170</name>
    <name evidence="2" type="ORF">CTM53_04300</name>
</gene>
<evidence type="ECO:0000313" key="4">
    <source>
        <dbReference type="Proteomes" id="UP000230742"/>
    </source>
</evidence>
<dbReference type="RefSeq" id="WP_099983963.1">
    <property type="nucleotide sequence ID" value="NZ_CP024697.1"/>
</dbReference>
<name>A0A2D3NHR2_PREIN</name>
<evidence type="ECO:0000313" key="1">
    <source>
        <dbReference type="EMBL" id="ATV30540.1"/>
    </source>
</evidence>
<dbReference type="EMBL" id="CP024727">
    <property type="protein sequence ID" value="ATV30540.1"/>
    <property type="molecule type" value="Genomic_DNA"/>
</dbReference>
<dbReference type="Proteomes" id="UP000230742">
    <property type="component" value="Chromosome 1"/>
</dbReference>
<reference evidence="1 4" key="1">
    <citation type="submission" date="2017-11" db="EMBL/GenBank/DDBJ databases">
        <title>Genome sequencing of Prevotella intermedia KCOM 1949.</title>
        <authorList>
            <person name="Kook J.-K."/>
            <person name="Park S.-N."/>
            <person name="Lim Y.K."/>
        </authorList>
    </citation>
    <scope>NUCLEOTIDE SEQUENCE [LARGE SCALE GENOMIC DNA]</scope>
    <source>
        <strain evidence="1 4">KCOM 1949</strain>
    </source>
</reference>
<protein>
    <submittedName>
        <fullName evidence="1">Uncharacterized protein</fullName>
    </submittedName>
</protein>
<evidence type="ECO:0000313" key="2">
    <source>
        <dbReference type="EMBL" id="PJI20103.1"/>
    </source>
</evidence>
<accession>A0A2D3NHR2</accession>
<dbReference type="EMBL" id="PENF01000001">
    <property type="protein sequence ID" value="PJI20103.1"/>
    <property type="molecule type" value="Genomic_DNA"/>
</dbReference>
<dbReference type="AlphaFoldDB" id="A0A2D3NHR2"/>
<dbReference type="Proteomes" id="UP000229102">
    <property type="component" value="Unassembled WGS sequence"/>
</dbReference>